<dbReference type="STRING" id="314256.OG2516_14236"/>
<dbReference type="SUPFAM" id="SSF48264">
    <property type="entry name" value="Cytochrome P450"/>
    <property type="match status" value="1"/>
</dbReference>
<dbReference type="PRINTS" id="PR00359">
    <property type="entry name" value="BP450"/>
</dbReference>
<dbReference type="PANTHER" id="PTHR46696:SF1">
    <property type="entry name" value="CYTOCHROME P450 YJIB-RELATED"/>
    <property type="match status" value="1"/>
</dbReference>
<dbReference type="InterPro" id="IPR001128">
    <property type="entry name" value="Cyt_P450"/>
</dbReference>
<dbReference type="Pfam" id="PF00067">
    <property type="entry name" value="p450"/>
    <property type="match status" value="1"/>
</dbReference>
<organism evidence="3 4">
    <name type="scientific">Oceanicola granulosus (strain ATCC BAA-861 / DSM 15982 / KCTC 12143 / HTCC2516)</name>
    <dbReference type="NCBI Taxonomy" id="314256"/>
    <lineage>
        <taxon>Bacteria</taxon>
        <taxon>Pseudomonadati</taxon>
        <taxon>Pseudomonadota</taxon>
        <taxon>Alphaproteobacteria</taxon>
        <taxon>Rhodobacterales</taxon>
        <taxon>Roseobacteraceae</taxon>
        <taxon>Oceanicola</taxon>
    </lineage>
</organism>
<evidence type="ECO:0000256" key="2">
    <source>
        <dbReference type="RuleBase" id="RU000461"/>
    </source>
</evidence>
<dbReference type="GO" id="GO:0016705">
    <property type="term" value="F:oxidoreductase activity, acting on paired donors, with incorporation or reduction of molecular oxygen"/>
    <property type="evidence" value="ECO:0007669"/>
    <property type="project" value="InterPro"/>
</dbReference>
<dbReference type="eggNOG" id="COG2124">
    <property type="taxonomic scope" value="Bacteria"/>
</dbReference>
<keyword evidence="4" id="KW-1185">Reference proteome</keyword>
<evidence type="ECO:0000256" key="1">
    <source>
        <dbReference type="ARBA" id="ARBA00010617"/>
    </source>
</evidence>
<keyword evidence="2" id="KW-0349">Heme</keyword>
<comment type="similarity">
    <text evidence="1 2">Belongs to the cytochrome P450 family.</text>
</comment>
<dbReference type="GO" id="GO:0004497">
    <property type="term" value="F:monooxygenase activity"/>
    <property type="evidence" value="ECO:0007669"/>
    <property type="project" value="UniProtKB-KW"/>
</dbReference>
<dbReference type="GO" id="GO:0005506">
    <property type="term" value="F:iron ion binding"/>
    <property type="evidence" value="ECO:0007669"/>
    <property type="project" value="InterPro"/>
</dbReference>
<name>Q2CB30_OCEGH</name>
<protein>
    <submittedName>
        <fullName evidence="3">Probable cytochrome P450</fullName>
    </submittedName>
</protein>
<comment type="caution">
    <text evidence="3">The sequence shown here is derived from an EMBL/GenBank/DDBJ whole genome shotgun (WGS) entry which is preliminary data.</text>
</comment>
<keyword evidence="2" id="KW-0408">Iron</keyword>
<keyword evidence="2" id="KW-0503">Monooxygenase</keyword>
<dbReference type="HOGENOM" id="CLU_033716_0_2_5"/>
<dbReference type="GO" id="GO:0020037">
    <property type="term" value="F:heme binding"/>
    <property type="evidence" value="ECO:0007669"/>
    <property type="project" value="InterPro"/>
</dbReference>
<sequence length="407" mass="43784">MEMHEGHIAIDAPEGVASWDIDPYDAALLADPAPYYAELRAKGPFVYLTRYRMLVCGRYAETREVFGDHDRFVSSRGVGLQDFLYGEPWRSPSIVLEADPPYHTRTRRVITRALSPRAVAAMKDLFRAEAGALVDRLLAHGPFEAVSACAEAFPATVFPKAVGLRESDTRRLVDYGAMVFNALGPDNALRSRAMARAGDIVPWINAACARENLVAGGFGAALHAAAEDEEITPQEAGMLVRSLLSAGVDTTVSALGNALWCLATNPGAMAALAADPGLARPCFEEVLRVTSPVHSFCRTAGVDTEVGGVAIRAGTKILCCLGAANLDETHWEAASEFRIARRPMGHLAFGVGIHNCVGQTLARAEGEALLTALAERVARIEITAPPVWRPNNAIRALDRMGLRFVPK</sequence>
<dbReference type="InterPro" id="IPR017972">
    <property type="entry name" value="Cyt_P450_CS"/>
</dbReference>
<accession>Q2CB30</accession>
<dbReference type="Gene3D" id="1.10.630.10">
    <property type="entry name" value="Cytochrome P450"/>
    <property type="match status" value="1"/>
</dbReference>
<gene>
    <name evidence="3" type="ORF">OG2516_14236</name>
</gene>
<dbReference type="EMBL" id="AAOT01000043">
    <property type="protein sequence ID" value="EAR49900.1"/>
    <property type="molecule type" value="Genomic_DNA"/>
</dbReference>
<evidence type="ECO:0000313" key="4">
    <source>
        <dbReference type="Proteomes" id="UP000003635"/>
    </source>
</evidence>
<evidence type="ECO:0000313" key="3">
    <source>
        <dbReference type="EMBL" id="EAR49900.1"/>
    </source>
</evidence>
<dbReference type="InterPro" id="IPR002397">
    <property type="entry name" value="Cyt_P450_B"/>
</dbReference>
<dbReference type="Proteomes" id="UP000003635">
    <property type="component" value="Unassembled WGS sequence"/>
</dbReference>
<dbReference type="PANTHER" id="PTHR46696">
    <property type="entry name" value="P450, PUTATIVE (EUROFUNG)-RELATED"/>
    <property type="match status" value="1"/>
</dbReference>
<keyword evidence="2" id="KW-0560">Oxidoreductase</keyword>
<keyword evidence="2" id="KW-0479">Metal-binding</keyword>
<dbReference type="AlphaFoldDB" id="Q2CB30"/>
<proteinExistence type="inferred from homology"/>
<dbReference type="InterPro" id="IPR036396">
    <property type="entry name" value="Cyt_P450_sf"/>
</dbReference>
<dbReference type="PROSITE" id="PS00086">
    <property type="entry name" value="CYTOCHROME_P450"/>
    <property type="match status" value="1"/>
</dbReference>
<reference evidence="3 4" key="1">
    <citation type="journal article" date="2010" name="J. Bacteriol.">
        <title>Genome sequences of Oceanicola granulosus HTCC2516(T) and Oceanicola batsensis HTCC2597(TDelta).</title>
        <authorList>
            <person name="Thrash J.C."/>
            <person name="Cho J.C."/>
            <person name="Vergin K.L."/>
            <person name="Giovannoni S.J."/>
        </authorList>
    </citation>
    <scope>NUCLEOTIDE SEQUENCE [LARGE SCALE GENOMIC DNA]</scope>
    <source>
        <strain evidence="4">ATCC BAA-861 / DSM 15982 / KCTC 12143 / HTCC2516</strain>
    </source>
</reference>